<feature type="region of interest" description="Disordered" evidence="1">
    <location>
        <begin position="33"/>
        <end position="59"/>
    </location>
</feature>
<organism evidence="2 3">
    <name type="scientific">Clunio marinus</name>
    <dbReference type="NCBI Taxonomy" id="568069"/>
    <lineage>
        <taxon>Eukaryota</taxon>
        <taxon>Metazoa</taxon>
        <taxon>Ecdysozoa</taxon>
        <taxon>Arthropoda</taxon>
        <taxon>Hexapoda</taxon>
        <taxon>Insecta</taxon>
        <taxon>Pterygota</taxon>
        <taxon>Neoptera</taxon>
        <taxon>Endopterygota</taxon>
        <taxon>Diptera</taxon>
        <taxon>Nematocera</taxon>
        <taxon>Chironomoidea</taxon>
        <taxon>Chironomidae</taxon>
        <taxon>Clunio</taxon>
    </lineage>
</organism>
<gene>
    <name evidence="2" type="ORF">CLUMA_CG021211</name>
</gene>
<feature type="region of interest" description="Disordered" evidence="1">
    <location>
        <begin position="1"/>
        <end position="20"/>
    </location>
</feature>
<dbReference type="Proteomes" id="UP000183832">
    <property type="component" value="Unassembled WGS sequence"/>
</dbReference>
<feature type="compositionally biased region" description="Basic and acidic residues" evidence="1">
    <location>
        <begin position="39"/>
        <end position="59"/>
    </location>
</feature>
<dbReference type="AlphaFoldDB" id="A0A1J1J7P1"/>
<keyword evidence="3" id="KW-1185">Reference proteome</keyword>
<evidence type="ECO:0000313" key="3">
    <source>
        <dbReference type="Proteomes" id="UP000183832"/>
    </source>
</evidence>
<sequence>MELQPAVHMQQHLNHGHQSHHNDLNIYQHQMTNINNSNGEEKNKKIPLKKEQTKVKKTE</sequence>
<accession>A0A1J1J7P1</accession>
<reference evidence="2 3" key="1">
    <citation type="submission" date="2015-04" db="EMBL/GenBank/DDBJ databases">
        <authorList>
            <person name="Syromyatnikov M.Y."/>
            <person name="Popov V.N."/>
        </authorList>
    </citation>
    <scope>NUCLEOTIDE SEQUENCE [LARGE SCALE GENOMIC DNA]</scope>
</reference>
<name>A0A1J1J7P1_9DIPT</name>
<protein>
    <submittedName>
        <fullName evidence="2">CLUMA_CG021211, isoform A</fullName>
    </submittedName>
</protein>
<evidence type="ECO:0000256" key="1">
    <source>
        <dbReference type="SAM" id="MobiDB-lite"/>
    </source>
</evidence>
<evidence type="ECO:0000313" key="2">
    <source>
        <dbReference type="EMBL" id="CRL07986.1"/>
    </source>
</evidence>
<proteinExistence type="predicted"/>
<dbReference type="EMBL" id="CVRI01000074">
    <property type="protein sequence ID" value="CRL07986.1"/>
    <property type="molecule type" value="Genomic_DNA"/>
</dbReference>